<sequence length="413" mass="47342">MSFRILIVTTVSEFLWQFEQDNIRILQQMGAEIHYASNFEAPDFAIGENYFEKNGIITHPLPICRSPWRLRENARALKMLAELIETCGIDVIHCHTPVGALLGRLAGRLAKRRVKVIYTAHGFHFYQGAPAKNWLLYYQAERFLARFTDTLVTINEEDTRAAGRFRMKKGGGVRQIPGVGLDLKRYGFRPHMRREARRRLGLGEGQLGLLTAARLDQDKNYQTVLDALAQLDDLDFQYFICGEGPYRQVLEAQIKRLKLQGRVRFLGYRKDLEVLLQGIDIFLFPSVREGLGMAPLEAMACRRPVIGADNRGTREYLRHGENGLLCAGKDSEEFARAIRLLAEDAGLRQRLGERGAADVFRFSVHRTGEIMRQVYQEARPLPVERREGLLLMREEKENGHEQVCENQCDYECV</sequence>
<dbReference type="GO" id="GO:0016757">
    <property type="term" value="F:glycosyltransferase activity"/>
    <property type="evidence" value="ECO:0007669"/>
    <property type="project" value="InterPro"/>
</dbReference>
<evidence type="ECO:0000259" key="2">
    <source>
        <dbReference type="Pfam" id="PF13439"/>
    </source>
</evidence>
<gene>
    <name evidence="3" type="ORF">IAA63_08975</name>
</gene>
<dbReference type="InterPro" id="IPR028098">
    <property type="entry name" value="Glyco_trans_4-like_N"/>
</dbReference>
<dbReference type="SUPFAM" id="SSF53756">
    <property type="entry name" value="UDP-Glycosyltransferase/glycogen phosphorylase"/>
    <property type="match status" value="1"/>
</dbReference>
<dbReference type="Proteomes" id="UP000886723">
    <property type="component" value="Unassembled WGS sequence"/>
</dbReference>
<reference evidence="3" key="2">
    <citation type="journal article" date="2021" name="PeerJ">
        <title>Extensive microbial diversity within the chicken gut microbiome revealed by metagenomics and culture.</title>
        <authorList>
            <person name="Gilroy R."/>
            <person name="Ravi A."/>
            <person name="Getino M."/>
            <person name="Pursley I."/>
            <person name="Horton D.L."/>
            <person name="Alikhan N.F."/>
            <person name="Baker D."/>
            <person name="Gharbi K."/>
            <person name="Hall N."/>
            <person name="Watson M."/>
            <person name="Adriaenssens E.M."/>
            <person name="Foster-Nyarko E."/>
            <person name="Jarju S."/>
            <person name="Secka A."/>
            <person name="Antonio M."/>
            <person name="Oren A."/>
            <person name="Chaudhuri R.R."/>
            <person name="La Ragione R."/>
            <person name="Hildebrand F."/>
            <person name="Pallen M.J."/>
        </authorList>
    </citation>
    <scope>NUCLEOTIDE SEQUENCE</scope>
    <source>
        <strain evidence="3">ChiBcec2-4451</strain>
    </source>
</reference>
<organism evidence="3 4">
    <name type="scientific">Candidatus Pullilachnospira stercoravium</name>
    <dbReference type="NCBI Taxonomy" id="2840913"/>
    <lineage>
        <taxon>Bacteria</taxon>
        <taxon>Bacillati</taxon>
        <taxon>Bacillota</taxon>
        <taxon>Clostridia</taxon>
        <taxon>Lachnospirales</taxon>
        <taxon>Lachnospiraceae</taxon>
        <taxon>Lachnospiraceae incertae sedis</taxon>
        <taxon>Candidatus Pullilachnospira</taxon>
    </lineage>
</organism>
<dbReference type="CDD" id="cd03808">
    <property type="entry name" value="GT4_CapM-like"/>
    <property type="match status" value="1"/>
</dbReference>
<dbReference type="Gene3D" id="3.40.50.2000">
    <property type="entry name" value="Glycogen Phosphorylase B"/>
    <property type="match status" value="2"/>
</dbReference>
<comment type="caution">
    <text evidence="3">The sequence shown here is derived from an EMBL/GenBank/DDBJ whole genome shotgun (WGS) entry which is preliminary data.</text>
</comment>
<evidence type="ECO:0000259" key="1">
    <source>
        <dbReference type="Pfam" id="PF00534"/>
    </source>
</evidence>
<dbReference type="InterPro" id="IPR050194">
    <property type="entry name" value="Glycosyltransferase_grp1"/>
</dbReference>
<feature type="domain" description="Glycosyl transferase family 1" evidence="1">
    <location>
        <begin position="193"/>
        <end position="356"/>
    </location>
</feature>
<dbReference type="EMBL" id="DVON01000188">
    <property type="protein sequence ID" value="HIV13253.1"/>
    <property type="molecule type" value="Genomic_DNA"/>
</dbReference>
<accession>A0A9D1NVJ7</accession>
<dbReference type="InterPro" id="IPR001296">
    <property type="entry name" value="Glyco_trans_1"/>
</dbReference>
<proteinExistence type="predicted"/>
<evidence type="ECO:0000313" key="3">
    <source>
        <dbReference type="EMBL" id="HIV13253.1"/>
    </source>
</evidence>
<protein>
    <submittedName>
        <fullName evidence="3">Glycosyltransferase family 4 protein</fullName>
    </submittedName>
</protein>
<dbReference type="PANTHER" id="PTHR45947:SF14">
    <property type="entry name" value="SLL1723 PROTEIN"/>
    <property type="match status" value="1"/>
</dbReference>
<dbReference type="Pfam" id="PF00534">
    <property type="entry name" value="Glycos_transf_1"/>
    <property type="match status" value="1"/>
</dbReference>
<name>A0A9D1NVJ7_9FIRM</name>
<evidence type="ECO:0000313" key="4">
    <source>
        <dbReference type="Proteomes" id="UP000886723"/>
    </source>
</evidence>
<dbReference type="PANTHER" id="PTHR45947">
    <property type="entry name" value="SULFOQUINOVOSYL TRANSFERASE SQD2"/>
    <property type="match status" value="1"/>
</dbReference>
<feature type="domain" description="Glycosyltransferase subfamily 4-like N-terminal" evidence="2">
    <location>
        <begin position="26"/>
        <end position="161"/>
    </location>
</feature>
<dbReference type="AlphaFoldDB" id="A0A9D1NVJ7"/>
<dbReference type="Pfam" id="PF13439">
    <property type="entry name" value="Glyco_transf_4"/>
    <property type="match status" value="1"/>
</dbReference>
<reference evidence="3" key="1">
    <citation type="submission" date="2020-10" db="EMBL/GenBank/DDBJ databases">
        <authorList>
            <person name="Gilroy R."/>
        </authorList>
    </citation>
    <scope>NUCLEOTIDE SEQUENCE</scope>
    <source>
        <strain evidence="3">ChiBcec2-4451</strain>
    </source>
</reference>